<evidence type="ECO:0000256" key="1">
    <source>
        <dbReference type="SAM" id="MobiDB-lite"/>
    </source>
</evidence>
<dbReference type="WBParaSite" id="HPBE_0001236801-mRNA-1">
    <property type="protein sequence ID" value="HPBE_0001236801-mRNA-1"/>
    <property type="gene ID" value="HPBE_0001236801"/>
</dbReference>
<protein>
    <submittedName>
        <fullName evidence="4">MULE domain-containing protein</fullName>
    </submittedName>
</protein>
<evidence type="ECO:0000313" key="2">
    <source>
        <dbReference type="EMBL" id="VDO91864.1"/>
    </source>
</evidence>
<dbReference type="Proteomes" id="UP000050761">
    <property type="component" value="Unassembled WGS sequence"/>
</dbReference>
<name>A0A3P8A5Y8_HELPZ</name>
<dbReference type="OrthoDB" id="7553104at2759"/>
<dbReference type="EMBL" id="UZAH01027471">
    <property type="protein sequence ID" value="VDO91864.1"/>
    <property type="molecule type" value="Genomic_DNA"/>
</dbReference>
<organism evidence="2">
    <name type="scientific">Heligmosomoides polygyrus</name>
    <name type="common">Parasitic roundworm</name>
    <dbReference type="NCBI Taxonomy" id="6339"/>
    <lineage>
        <taxon>Eukaryota</taxon>
        <taxon>Metazoa</taxon>
        <taxon>Ecdysozoa</taxon>
        <taxon>Nematoda</taxon>
        <taxon>Chromadorea</taxon>
        <taxon>Rhabditida</taxon>
        <taxon>Rhabditina</taxon>
        <taxon>Rhabditomorpha</taxon>
        <taxon>Strongyloidea</taxon>
        <taxon>Heligmosomidae</taxon>
        <taxon>Heligmosomoides</taxon>
    </lineage>
</organism>
<accession>A0A3P8A5Y8</accession>
<dbReference type="AlphaFoldDB" id="A0A3P8A5Y8"/>
<evidence type="ECO:0000313" key="3">
    <source>
        <dbReference type="Proteomes" id="UP000050761"/>
    </source>
</evidence>
<gene>
    <name evidence="2" type="ORF">HPBE_LOCUS12369</name>
</gene>
<reference evidence="2 3" key="1">
    <citation type="submission" date="2018-11" db="EMBL/GenBank/DDBJ databases">
        <authorList>
            <consortium name="Pathogen Informatics"/>
        </authorList>
    </citation>
    <scope>NUCLEOTIDE SEQUENCE [LARGE SCALE GENOMIC DNA]</scope>
</reference>
<proteinExistence type="predicted"/>
<feature type="region of interest" description="Disordered" evidence="1">
    <location>
        <begin position="1"/>
        <end position="21"/>
    </location>
</feature>
<keyword evidence="3" id="KW-1185">Reference proteome</keyword>
<sequence>MTEINSEGSCTPADNRKVCRDPKERPHAFKAPFVEVAEVLSRIASERFEEFTDPERRAMVEQVVQPNLNGRDNTRRTLCRAQTMTRRQADQGFIPVQLNPAACRCVADGESFILLDEAERIYFGSRSLIAAAFHSMTLRNDICDGRYKRIPAAFRRGASSQFYSVIGIFNEGTALPLVYTFISGGTETTYRHLFAFLWQIIVGLGVQRSLTGCTFLFDFEVPAINAVTREMPIVAKGCFFHYTQAMVRHRDILHFRPASLPGYAETANQLVIAKGMVGPAADGARPHYVRRDDEMRQLERLSRFVAGSALLVS</sequence>
<reference evidence="4" key="2">
    <citation type="submission" date="2019-09" db="UniProtKB">
        <authorList>
            <consortium name="WormBaseParasite"/>
        </authorList>
    </citation>
    <scope>IDENTIFICATION</scope>
</reference>
<evidence type="ECO:0000313" key="4">
    <source>
        <dbReference type="WBParaSite" id="HPBE_0001236801-mRNA-1"/>
    </source>
</evidence>